<dbReference type="EMBL" id="FOZG01000001">
    <property type="protein sequence ID" value="SFR86020.1"/>
    <property type="molecule type" value="Genomic_DNA"/>
</dbReference>
<keyword evidence="3" id="KW-1185">Reference proteome</keyword>
<gene>
    <name evidence="2" type="ORF">SAMN05192580_1310</name>
</gene>
<keyword evidence="1" id="KW-0812">Transmembrane</keyword>
<accession>A0A1I6K5A9</accession>
<evidence type="ECO:0000313" key="2">
    <source>
        <dbReference type="EMBL" id="SFR86020.1"/>
    </source>
</evidence>
<feature type="transmembrane region" description="Helical" evidence="1">
    <location>
        <begin position="38"/>
        <end position="59"/>
    </location>
</feature>
<name>A0A1I6K5A9_9SPHN</name>
<evidence type="ECO:0000256" key="1">
    <source>
        <dbReference type="SAM" id="Phobius"/>
    </source>
</evidence>
<dbReference type="STRING" id="1166337.SAMN05192580_1310"/>
<organism evidence="2 3">
    <name type="scientific">Sphingomonas jatrophae</name>
    <dbReference type="NCBI Taxonomy" id="1166337"/>
    <lineage>
        <taxon>Bacteria</taxon>
        <taxon>Pseudomonadati</taxon>
        <taxon>Pseudomonadota</taxon>
        <taxon>Alphaproteobacteria</taxon>
        <taxon>Sphingomonadales</taxon>
        <taxon>Sphingomonadaceae</taxon>
        <taxon>Sphingomonas</taxon>
    </lineage>
</organism>
<dbReference type="Proteomes" id="UP000198824">
    <property type="component" value="Unassembled WGS sequence"/>
</dbReference>
<evidence type="ECO:0000313" key="3">
    <source>
        <dbReference type="Proteomes" id="UP000198824"/>
    </source>
</evidence>
<proteinExistence type="predicted"/>
<dbReference type="AlphaFoldDB" id="A0A1I6K5A9"/>
<keyword evidence="1" id="KW-1133">Transmembrane helix</keyword>
<reference evidence="2 3" key="1">
    <citation type="submission" date="2016-10" db="EMBL/GenBank/DDBJ databases">
        <authorList>
            <person name="de Groot N.N."/>
        </authorList>
    </citation>
    <scope>NUCLEOTIDE SEQUENCE [LARGE SCALE GENOMIC DNA]</scope>
    <source>
        <strain evidence="2 3">S5-249</strain>
    </source>
</reference>
<sequence length="61" mass="6338">MQAGWLTVAAAGGAVALAASLAERRRMRRRETHGVGWMPWSGIVVAACFVALTALGVGLKS</sequence>
<keyword evidence="1" id="KW-0472">Membrane</keyword>
<protein>
    <submittedName>
        <fullName evidence="2">Uncharacterized protein</fullName>
    </submittedName>
</protein>